<name>A0A0P7AZ19_9HYPO</name>
<evidence type="ECO:0000256" key="7">
    <source>
        <dbReference type="PIRSR" id="PIRSR602403-1"/>
    </source>
</evidence>
<dbReference type="Pfam" id="PF00067">
    <property type="entry name" value="p450"/>
    <property type="match status" value="1"/>
</dbReference>
<feature type="binding site" description="axial binding residue" evidence="7">
    <location>
        <position position="1171"/>
    </location>
    <ligand>
        <name>heme</name>
        <dbReference type="ChEBI" id="CHEBI:30413"/>
    </ligand>
    <ligandPart>
        <name>Fe</name>
        <dbReference type="ChEBI" id="CHEBI:18248"/>
    </ligandPart>
</feature>
<dbReference type="PRINTS" id="PR00465">
    <property type="entry name" value="EP450IV"/>
</dbReference>
<dbReference type="PANTHER" id="PTHR24304">
    <property type="entry name" value="CYTOCHROME P450 FAMILY 7"/>
    <property type="match status" value="1"/>
</dbReference>
<protein>
    <recommendedName>
        <fullName evidence="11">Cholesterol 7-alpha-monooxygenase</fullName>
    </recommendedName>
</protein>
<dbReference type="InterPro" id="IPR002403">
    <property type="entry name" value="Cyt_P450_E_grp-IV"/>
</dbReference>
<dbReference type="EMBL" id="LKCW01000122">
    <property type="protein sequence ID" value="KPM38845.1"/>
    <property type="molecule type" value="Genomic_DNA"/>
</dbReference>
<comment type="similarity">
    <text evidence="2">Belongs to the cytochrome P450 family.</text>
</comment>
<keyword evidence="5 7" id="KW-0408">Iron</keyword>
<accession>A0A0P7AZ19</accession>
<keyword evidence="10" id="KW-1185">Reference proteome</keyword>
<keyword evidence="6" id="KW-0560">Oxidoreductase</keyword>
<dbReference type="Proteomes" id="UP000050424">
    <property type="component" value="Unassembled WGS sequence"/>
</dbReference>
<proteinExistence type="inferred from homology"/>
<keyword evidence="6" id="KW-0503">Monooxygenase</keyword>
<evidence type="ECO:0000256" key="3">
    <source>
        <dbReference type="ARBA" id="ARBA00022617"/>
    </source>
</evidence>
<dbReference type="OrthoDB" id="3366823at2759"/>
<dbReference type="InterPro" id="IPR036396">
    <property type="entry name" value="Cyt_P450_sf"/>
</dbReference>
<dbReference type="SUPFAM" id="SSF48264">
    <property type="entry name" value="Cytochrome P450"/>
    <property type="match status" value="1"/>
</dbReference>
<comment type="caution">
    <text evidence="9">The sequence shown here is derived from an EMBL/GenBank/DDBJ whole genome shotgun (WGS) entry which is preliminary data.</text>
</comment>
<evidence type="ECO:0008006" key="11">
    <source>
        <dbReference type="Google" id="ProtNLM"/>
    </source>
</evidence>
<keyword evidence="4 7" id="KW-0479">Metal-binding</keyword>
<dbReference type="InterPro" id="IPR001128">
    <property type="entry name" value="Cyt_P450"/>
</dbReference>
<dbReference type="GO" id="GO:0020037">
    <property type="term" value="F:heme binding"/>
    <property type="evidence" value="ECO:0007669"/>
    <property type="project" value="InterPro"/>
</dbReference>
<dbReference type="GO" id="GO:0016705">
    <property type="term" value="F:oxidoreductase activity, acting on paired donors, with incorporation or reduction of molecular oxygen"/>
    <property type="evidence" value="ECO:0007669"/>
    <property type="project" value="InterPro"/>
</dbReference>
<evidence type="ECO:0000313" key="9">
    <source>
        <dbReference type="EMBL" id="KPM38845.1"/>
    </source>
</evidence>
<dbReference type="Gene3D" id="1.10.630.10">
    <property type="entry name" value="Cytochrome P450"/>
    <property type="match status" value="1"/>
</dbReference>
<keyword evidence="3 7" id="KW-0349">Heme</keyword>
<dbReference type="CDD" id="cd11040">
    <property type="entry name" value="CYP7_CYP8-like"/>
    <property type="match status" value="1"/>
</dbReference>
<evidence type="ECO:0000256" key="5">
    <source>
        <dbReference type="ARBA" id="ARBA00023004"/>
    </source>
</evidence>
<evidence type="ECO:0000256" key="6">
    <source>
        <dbReference type="ARBA" id="ARBA00023033"/>
    </source>
</evidence>
<dbReference type="GO" id="GO:0008395">
    <property type="term" value="F:steroid hydroxylase activity"/>
    <property type="evidence" value="ECO:0007669"/>
    <property type="project" value="TreeGrafter"/>
</dbReference>
<dbReference type="STRING" id="78410.A0A0P7AZ19"/>
<comment type="cofactor">
    <cofactor evidence="1 7">
        <name>heme</name>
        <dbReference type="ChEBI" id="CHEBI:30413"/>
    </cofactor>
</comment>
<evidence type="ECO:0000256" key="8">
    <source>
        <dbReference type="SAM" id="MobiDB-lite"/>
    </source>
</evidence>
<evidence type="ECO:0000256" key="4">
    <source>
        <dbReference type="ARBA" id="ARBA00022723"/>
    </source>
</evidence>
<dbReference type="AlphaFoldDB" id="A0A0P7AZ19"/>
<evidence type="ECO:0000313" key="10">
    <source>
        <dbReference type="Proteomes" id="UP000050424"/>
    </source>
</evidence>
<feature type="region of interest" description="Disordered" evidence="8">
    <location>
        <begin position="71"/>
        <end position="92"/>
    </location>
</feature>
<feature type="region of interest" description="Disordered" evidence="8">
    <location>
        <begin position="1121"/>
        <end position="1148"/>
    </location>
</feature>
<dbReference type="GO" id="GO:0005506">
    <property type="term" value="F:iron ion binding"/>
    <property type="evidence" value="ECO:0007669"/>
    <property type="project" value="InterPro"/>
</dbReference>
<evidence type="ECO:0000256" key="2">
    <source>
        <dbReference type="ARBA" id="ARBA00010617"/>
    </source>
</evidence>
<organism evidence="9 10">
    <name type="scientific">Neonectria ditissima</name>
    <dbReference type="NCBI Taxonomy" id="78410"/>
    <lineage>
        <taxon>Eukaryota</taxon>
        <taxon>Fungi</taxon>
        <taxon>Dikarya</taxon>
        <taxon>Ascomycota</taxon>
        <taxon>Pezizomycotina</taxon>
        <taxon>Sordariomycetes</taxon>
        <taxon>Hypocreomycetidae</taxon>
        <taxon>Hypocreales</taxon>
        <taxon>Nectriaceae</taxon>
        <taxon>Neonectria</taxon>
    </lineage>
</organism>
<reference evidence="9 10" key="1">
    <citation type="submission" date="2015-09" db="EMBL/GenBank/DDBJ databases">
        <title>Draft genome of a European isolate of the apple canker pathogen Neonectria ditissima.</title>
        <authorList>
            <person name="Gomez-Cortecero A."/>
            <person name="Harrison R.J."/>
            <person name="Armitage A.D."/>
        </authorList>
    </citation>
    <scope>NUCLEOTIDE SEQUENCE [LARGE SCALE GENOMIC DNA]</scope>
    <source>
        <strain evidence="9 10">R09/05</strain>
    </source>
</reference>
<dbReference type="InterPro" id="IPR050529">
    <property type="entry name" value="CYP450_sterol_14alpha_dmase"/>
</dbReference>
<gene>
    <name evidence="9" type="ORF">AK830_g7698</name>
</gene>
<evidence type="ECO:0000256" key="1">
    <source>
        <dbReference type="ARBA" id="ARBA00001971"/>
    </source>
</evidence>
<dbReference type="PANTHER" id="PTHR24304:SF2">
    <property type="entry name" value="24-HYDROXYCHOLESTEROL 7-ALPHA-HYDROXYLASE"/>
    <property type="match status" value="1"/>
</dbReference>
<sequence>MVTTCNSEKAATPWNRHMRGTESLWYFGVEKTGVIRFEAQAYFDMDFKVQGHVFVSVKSVLELEYSLLGSSVNQSNDDDDSETIPPQNQPKVTEWDDEELIEKTPTDLKMSETNKTTRILVRLEEEANASNANNQQTTDSDDGKWALKPNDEWPQAPLGYKRISVDPFYFYTTWIHEDDWHSYLTMLGKTGTNPIRKFISYKDREACDILSQLLLKVGERDIKIQGSLTPEKRAALGLDLEQEEYDKATADGFKPRKIGAALKEKRLQGINSQVKTYGSNYGHTTIEVKLEEAKMTAASGKRASQLSQATVMGGISASNIASGLGWEQQRLSSGFFSSEWLHLLAFSWGGFMPAGAKSGFSTSETNSLMTRYEMAWQDFYRKEQKLYSKLAIASKEEPISLQGQLKVHCNDFSEPISFTINEVLVDEVEQAGEQNLGSEVPETMRELYNPLGDTTRTLHQDSRTPEAFTSEAEMLLIAHDFPAIVYSVEYMIKNSFTSILLDSKACADFSFFPFQRSLCHQAEAVLDALVWKAIKEMADALVNQKLGEKRTEEAGMPDWRSKAVRDEANLKKLDLNHARLQLEALNPDRDEDADEQRWGVKPKEKQVHRIPWTLAVGLQRSSADHYEAKHHRGKMTPRWNFALFKVDPAFAGTMMNMDRAALADAAPYWTIPVLLALTSLLTYFYTASGNKSRREDGIPTAPPQVPYWIPGIGNTLGFAFNTESFLSSIINQFGKVPMRMSIGGEPIYFIPQGPPILDLFKASRHLTTKSLAVPTARDAFGCPPSDLGVYVSDDSGTDAKPLPGWEHIDPAQRFHFAQHRDLHALLTGSSLKAMTEKFVDVYSDMIEMDSRFTEGGWTEVDDLYALLKDSLLRAALQALCGEKFLELSPTFPEDFWAFDYHLPNLFKRLPKWLVPKSHRARDRALEGVLRYHQYGRQHMDFMDPAVLKQDWTPEFGARLMSARQKMFSTTGLSPRATASLDLGLLWAVNANAIPAAMWMLLGILLDDNIKDRVTAEMQPAFYEKSLSFDIDRLCAGPLLNSIYCETLRIRVAAPVGRASLIPDLQFGKWRLTKGVGMLSTSWVGGHDQDFWNTGHIMPDGSAEHPVDSFWAERFLRYKDEPATGPIRNSGSGSTAGGKTPKRAPDDDKNARLVTEGLQAYWYPYGGGTKMCPGRFFAKQELMAGVAVVLRAYEIELLDREAAGKTVPNMDYFPFGTIPPKGKIAARIRRRKL</sequence>
<feature type="region of interest" description="Disordered" evidence="8">
    <location>
        <begin position="125"/>
        <end position="148"/>
    </location>
</feature>